<organism evidence="3 4">
    <name type="scientific">Basidiobolus ranarum</name>
    <dbReference type="NCBI Taxonomy" id="34480"/>
    <lineage>
        <taxon>Eukaryota</taxon>
        <taxon>Fungi</taxon>
        <taxon>Fungi incertae sedis</taxon>
        <taxon>Zoopagomycota</taxon>
        <taxon>Entomophthoromycotina</taxon>
        <taxon>Basidiobolomycetes</taxon>
        <taxon>Basidiobolales</taxon>
        <taxon>Basidiobolaceae</taxon>
        <taxon>Basidiobolus</taxon>
    </lineage>
</organism>
<dbReference type="Proteomes" id="UP001479436">
    <property type="component" value="Unassembled WGS sequence"/>
</dbReference>
<name>A0ABR2W009_9FUNG</name>
<comment type="caution">
    <text evidence="3">The sequence shown here is derived from an EMBL/GenBank/DDBJ whole genome shotgun (WGS) entry which is preliminary data.</text>
</comment>
<feature type="transmembrane region" description="Helical" evidence="2">
    <location>
        <begin position="254"/>
        <end position="277"/>
    </location>
</feature>
<sequence length="342" mass="36872">MFVTTARLYSGINFCLKFNMKYLTSSLPLFLAFGGTALAFSCAKLSRPSTVCKQIDYNTNITDITAADDQVRALVDKISREGVGAAGADCFQALQKAACYVTFRKCNPETNTFFPVCMTVRNSALNICETSGSFTDSNIIEENLDSSLFQQLAGKCYPDYSNEAPIVEGDATVNPPNIPSPELEDKTPVATENPSLGDISGSPKPSESKIENPTSSDSAGGPNKNATGASDKGAGIEEIYKPPQDLAYSFSSSVLATFVALCGVAVLCSIPVGVIYLQRKRGNLSGGLWDTNPEYKRINLENDSVDLQYESTLEPPEPHVEMENFFIEDEEFGEFSGGHASD</sequence>
<keyword evidence="4" id="KW-1185">Reference proteome</keyword>
<evidence type="ECO:0000313" key="4">
    <source>
        <dbReference type="Proteomes" id="UP001479436"/>
    </source>
</evidence>
<feature type="compositionally biased region" description="Polar residues" evidence="1">
    <location>
        <begin position="211"/>
        <end position="228"/>
    </location>
</feature>
<evidence type="ECO:0000313" key="3">
    <source>
        <dbReference type="EMBL" id="KAK9711903.1"/>
    </source>
</evidence>
<keyword evidence="2" id="KW-0472">Membrane</keyword>
<gene>
    <name evidence="3" type="ORF">K7432_007480</name>
</gene>
<keyword evidence="2" id="KW-0812">Transmembrane</keyword>
<accession>A0ABR2W009</accession>
<protein>
    <submittedName>
        <fullName evidence="3">Uncharacterized protein</fullName>
    </submittedName>
</protein>
<evidence type="ECO:0000256" key="1">
    <source>
        <dbReference type="SAM" id="MobiDB-lite"/>
    </source>
</evidence>
<keyword evidence="2" id="KW-1133">Transmembrane helix</keyword>
<dbReference type="EMBL" id="JASJQH010007247">
    <property type="protein sequence ID" value="KAK9711903.1"/>
    <property type="molecule type" value="Genomic_DNA"/>
</dbReference>
<proteinExistence type="predicted"/>
<feature type="region of interest" description="Disordered" evidence="1">
    <location>
        <begin position="167"/>
        <end position="231"/>
    </location>
</feature>
<evidence type="ECO:0000256" key="2">
    <source>
        <dbReference type="SAM" id="Phobius"/>
    </source>
</evidence>
<reference evidence="3 4" key="1">
    <citation type="submission" date="2023-04" db="EMBL/GenBank/DDBJ databases">
        <title>Genome of Basidiobolus ranarum AG-B5.</title>
        <authorList>
            <person name="Stajich J.E."/>
            <person name="Carter-House D."/>
            <person name="Gryganskyi A."/>
        </authorList>
    </citation>
    <scope>NUCLEOTIDE SEQUENCE [LARGE SCALE GENOMIC DNA]</scope>
    <source>
        <strain evidence="3 4">AG-B5</strain>
    </source>
</reference>